<evidence type="ECO:0000313" key="2">
    <source>
        <dbReference type="EMBL" id="GAA0867374.1"/>
    </source>
</evidence>
<sequence>MLKSIADLTRGYEVSRCPYWQWEEAILQGYEAFRFLKEHRAATVELNLDQRKLLISKIEIETN</sequence>
<keyword evidence="3" id="KW-1185">Reference proteome</keyword>
<dbReference type="Pfam" id="PF18722">
    <property type="entry name" value="MazG_C"/>
    <property type="match status" value="1"/>
</dbReference>
<dbReference type="Proteomes" id="UP001500738">
    <property type="component" value="Unassembled WGS sequence"/>
</dbReference>
<comment type="caution">
    <text evidence="2">The sequence shown here is derived from an EMBL/GenBank/DDBJ whole genome shotgun (WGS) entry which is preliminary data.</text>
</comment>
<name>A0ABN1MCS7_9SPHN</name>
<dbReference type="InterPro" id="IPR041407">
    <property type="entry name" value="MazG_C"/>
</dbReference>
<proteinExistence type="predicted"/>
<gene>
    <name evidence="2" type="ORF">GCM10009115_34960</name>
</gene>
<organism evidence="2 3">
    <name type="scientific">Sphingopyxis soli</name>
    <dbReference type="NCBI Taxonomy" id="592051"/>
    <lineage>
        <taxon>Bacteria</taxon>
        <taxon>Pseudomonadati</taxon>
        <taxon>Pseudomonadota</taxon>
        <taxon>Alphaproteobacteria</taxon>
        <taxon>Sphingomonadales</taxon>
        <taxon>Sphingomonadaceae</taxon>
        <taxon>Sphingopyxis</taxon>
    </lineage>
</organism>
<feature type="domain" description="MazG C-terminal" evidence="1">
    <location>
        <begin position="1"/>
        <end position="57"/>
    </location>
</feature>
<reference evidence="2 3" key="1">
    <citation type="journal article" date="2019" name="Int. J. Syst. Evol. Microbiol.">
        <title>The Global Catalogue of Microorganisms (GCM) 10K type strain sequencing project: providing services to taxonomists for standard genome sequencing and annotation.</title>
        <authorList>
            <consortium name="The Broad Institute Genomics Platform"/>
            <consortium name="The Broad Institute Genome Sequencing Center for Infectious Disease"/>
            <person name="Wu L."/>
            <person name="Ma J."/>
        </authorList>
    </citation>
    <scope>NUCLEOTIDE SEQUENCE [LARGE SCALE GENOMIC DNA]</scope>
    <source>
        <strain evidence="2 3">JCM 15910</strain>
    </source>
</reference>
<protein>
    <recommendedName>
        <fullName evidence="1">MazG C-terminal domain-containing protein</fullName>
    </recommendedName>
</protein>
<evidence type="ECO:0000259" key="1">
    <source>
        <dbReference type="Pfam" id="PF18722"/>
    </source>
</evidence>
<accession>A0ABN1MCS7</accession>
<dbReference type="EMBL" id="BAAAFE010000017">
    <property type="protein sequence ID" value="GAA0867374.1"/>
    <property type="molecule type" value="Genomic_DNA"/>
</dbReference>
<evidence type="ECO:0000313" key="3">
    <source>
        <dbReference type="Proteomes" id="UP001500738"/>
    </source>
</evidence>